<dbReference type="EMBL" id="MU394286">
    <property type="protein sequence ID" value="KAI6091619.1"/>
    <property type="molecule type" value="Genomic_DNA"/>
</dbReference>
<name>A0ACC0DG35_9PEZI</name>
<dbReference type="Proteomes" id="UP001497680">
    <property type="component" value="Unassembled WGS sequence"/>
</dbReference>
<comment type="caution">
    <text evidence="1">The sequence shown here is derived from an EMBL/GenBank/DDBJ whole genome shotgun (WGS) entry which is preliminary data.</text>
</comment>
<sequence length="524" mass="58965">MDRRIYVNREPVSITHNLHRALAHLRHETDSRVLWVDALCINQIDIKEREAQVSQMCDIYGYATQVVVWLNIASFGIKQAFRAARRDNPPTDYHFGTVRVVSKLLASPWWMRVWVMQEFILAKSIIIQCGRHTLQWNDFCGLVDSAVESFCFDPSGIYLDEYHALREQRRSRTLNASGNNLLELLFAFRMKHATDPRDKIFAFLSLSNMGEAQGEGDTVVRADYVAEPEKVFQDCTVKLINASRSLSTLALTECTEASYLRKELPDRHTWCPQWSGYGNNFRATPFWTGPYNYNQPWAAASRFSAAGSVPAPPCLIIDDMMLRLSGWAADEIVAVGQTADVSKNEIIDMLEQGGGATSIIGVLNSWRHWMRVLPQWKQLADTSIGHSRDATVTEKAFYTTITAGLYRDNVSLGMEYNNLTADFKTASYGRTFFVTASGRFGLGPAGTVPGDKVYILLGSDVPVILRQTPNSDRPSHRTAISTTGTRVPPQLYVGQAYVDELMIYHGDLKKDLDEGLQAADYVYI</sequence>
<proteinExistence type="predicted"/>
<keyword evidence="2" id="KW-1185">Reference proteome</keyword>
<feature type="non-terminal residue" evidence="1">
    <location>
        <position position="524"/>
    </location>
</feature>
<organism evidence="1 2">
    <name type="scientific">Hypoxylon rubiginosum</name>
    <dbReference type="NCBI Taxonomy" id="110542"/>
    <lineage>
        <taxon>Eukaryota</taxon>
        <taxon>Fungi</taxon>
        <taxon>Dikarya</taxon>
        <taxon>Ascomycota</taxon>
        <taxon>Pezizomycotina</taxon>
        <taxon>Sordariomycetes</taxon>
        <taxon>Xylariomycetidae</taxon>
        <taxon>Xylariales</taxon>
        <taxon>Hypoxylaceae</taxon>
        <taxon>Hypoxylon</taxon>
    </lineage>
</organism>
<accession>A0ACC0DG35</accession>
<protein>
    <submittedName>
        <fullName evidence="1">Heterokaryon incompatibility protein-domain-containing protein</fullName>
    </submittedName>
</protein>
<reference evidence="1 2" key="1">
    <citation type="journal article" date="2022" name="New Phytol.">
        <title>Ecological generalism drives hyperdiversity of secondary metabolite gene clusters in xylarialean endophytes.</title>
        <authorList>
            <person name="Franco M.E.E."/>
            <person name="Wisecaver J.H."/>
            <person name="Arnold A.E."/>
            <person name="Ju Y.M."/>
            <person name="Slot J.C."/>
            <person name="Ahrendt S."/>
            <person name="Moore L.P."/>
            <person name="Eastman K.E."/>
            <person name="Scott K."/>
            <person name="Konkel Z."/>
            <person name="Mondo S.J."/>
            <person name="Kuo A."/>
            <person name="Hayes R.D."/>
            <person name="Haridas S."/>
            <person name="Andreopoulos B."/>
            <person name="Riley R."/>
            <person name="LaButti K."/>
            <person name="Pangilinan J."/>
            <person name="Lipzen A."/>
            <person name="Amirebrahimi M."/>
            <person name="Yan J."/>
            <person name="Adam C."/>
            <person name="Keymanesh K."/>
            <person name="Ng V."/>
            <person name="Louie K."/>
            <person name="Northen T."/>
            <person name="Drula E."/>
            <person name="Henrissat B."/>
            <person name="Hsieh H.M."/>
            <person name="Youens-Clark K."/>
            <person name="Lutzoni F."/>
            <person name="Miadlikowska J."/>
            <person name="Eastwood D.C."/>
            <person name="Hamelin R.C."/>
            <person name="Grigoriev I.V."/>
            <person name="U'Ren J.M."/>
        </authorList>
    </citation>
    <scope>NUCLEOTIDE SEQUENCE [LARGE SCALE GENOMIC DNA]</scope>
    <source>
        <strain evidence="1 2">ER1909</strain>
    </source>
</reference>
<gene>
    <name evidence="1" type="ORF">F4821DRAFT_226521</name>
</gene>
<evidence type="ECO:0000313" key="1">
    <source>
        <dbReference type="EMBL" id="KAI6091619.1"/>
    </source>
</evidence>
<evidence type="ECO:0000313" key="2">
    <source>
        <dbReference type="Proteomes" id="UP001497680"/>
    </source>
</evidence>